<reference evidence="13 14" key="1">
    <citation type="journal article" date="2009" name="Stand. Genomic Sci.">
        <title>Complete genome sequence of Stackebrandtia nassauensis type strain (LLR-40K-21).</title>
        <authorList>
            <person name="Munk C."/>
            <person name="Lapidus A."/>
            <person name="Copeland A."/>
            <person name="Jando M."/>
            <person name="Mayilraj S."/>
            <person name="Glavina Del Rio T."/>
            <person name="Nolan M."/>
            <person name="Chen F."/>
            <person name="Lucas S."/>
            <person name="Tice H."/>
            <person name="Cheng J.F."/>
            <person name="Han C."/>
            <person name="Detter J.C."/>
            <person name="Bruce D."/>
            <person name="Goodwin L."/>
            <person name="Chain P."/>
            <person name="Pitluck S."/>
            <person name="Goker M."/>
            <person name="Ovchinikova G."/>
            <person name="Pati A."/>
            <person name="Ivanova N."/>
            <person name="Mavromatis K."/>
            <person name="Chen A."/>
            <person name="Palaniappan K."/>
            <person name="Land M."/>
            <person name="Hauser L."/>
            <person name="Chang Y.J."/>
            <person name="Jeffries C.D."/>
            <person name="Bristow J."/>
            <person name="Eisen J.A."/>
            <person name="Markowitz V."/>
            <person name="Hugenholtz P."/>
            <person name="Kyrpides N.C."/>
            <person name="Klenk H.P."/>
        </authorList>
    </citation>
    <scope>NUCLEOTIDE SEQUENCE [LARGE SCALE GENOMIC DNA]</scope>
    <source>
        <strain evidence="14">DSM 44728 / CIP 108903 / NRRL B-16338 / NBRC 102104 / LLR-40K-21</strain>
    </source>
</reference>
<dbReference type="Pfam" id="PF00069">
    <property type="entry name" value="Pkinase"/>
    <property type="match status" value="1"/>
</dbReference>
<name>D3PWK1_STANL</name>
<dbReference type="GO" id="GO:0004674">
    <property type="term" value="F:protein serine/threonine kinase activity"/>
    <property type="evidence" value="ECO:0007669"/>
    <property type="project" value="UniProtKB-KW"/>
</dbReference>
<sequence length="585" mass="63053">MSEEEDFGLTGTDVVAERYRLEKRIASGSMGEVWRAEDMRLHRTVAVKLLHTGLSDNQQFRQRFAEEARLVAGLNSPHVTTVHDYGEDHTDAGVRSYLVMELVHGRPLDEILAERGTLTVAETIRVVREAAEGLQAAHEAGIVHRDVKPANMLITDDGAVKLIDFGIARARGTAGLTETGRIMGTLAYVCPDQIANDDPAPSMDIYSLGVVAYECLAGRPPFVSETPASVLNAHLTEPPPALGDDVPEPVSRAVLNALRKKAEHRWSTVEQFAHEIAKPHLDVPLVDALPVGDPATDTGHDVAATPLPTAAIPTGKRPRRDPRVLVAAVVTIALLAVVLWSLPWQPGRDSQTDHDANQSPGQAAESSPSRESTSDDPTESTSDDEAAADNPTADDAPTDTDSPTDSDDGGSMAVPDLNGKGAKAVPAILEKHGFHHSQPVETGPHDGYKKCVVYQQSPKPGSHVTPDTTITYYYATEKAACDKTTARVTNTAGFLAAPATAVAFWLASRRSPPIRDQSLGSFGGRRNPATVCDVEAERGLSALALWLPVRGRHGHSFPGVRSCQPEPRSDHSCPFCSPYRRWRWC</sequence>
<feature type="compositionally biased region" description="Polar residues" evidence="10">
    <location>
        <begin position="357"/>
        <end position="370"/>
    </location>
</feature>
<dbReference type="EMBL" id="CP001778">
    <property type="protein sequence ID" value="ADD43223.1"/>
    <property type="molecule type" value="Genomic_DNA"/>
</dbReference>
<keyword evidence="6 13" id="KW-0418">Kinase</keyword>
<dbReference type="GO" id="GO:0005524">
    <property type="term" value="F:ATP binding"/>
    <property type="evidence" value="ECO:0007669"/>
    <property type="project" value="UniProtKB-KW"/>
</dbReference>
<dbReference type="PANTHER" id="PTHR43289">
    <property type="entry name" value="MITOGEN-ACTIVATED PROTEIN KINASE KINASE KINASE 20-RELATED"/>
    <property type="match status" value="1"/>
</dbReference>
<feature type="compositionally biased region" description="Low complexity" evidence="10">
    <location>
        <begin position="303"/>
        <end position="314"/>
    </location>
</feature>
<dbReference type="Proteomes" id="UP000000844">
    <property type="component" value="Chromosome"/>
</dbReference>
<dbReference type="InterPro" id="IPR011009">
    <property type="entry name" value="Kinase-like_dom_sf"/>
</dbReference>
<dbReference type="CDD" id="cd06577">
    <property type="entry name" value="PASTA_pknB"/>
    <property type="match status" value="1"/>
</dbReference>
<evidence type="ECO:0000313" key="14">
    <source>
        <dbReference type="Proteomes" id="UP000000844"/>
    </source>
</evidence>
<evidence type="ECO:0000256" key="2">
    <source>
        <dbReference type="ARBA" id="ARBA00022527"/>
    </source>
</evidence>
<dbReference type="PROSITE" id="PS00108">
    <property type="entry name" value="PROTEIN_KINASE_ST"/>
    <property type="match status" value="1"/>
</dbReference>
<feature type="domain" description="PASTA" evidence="12">
    <location>
        <begin position="410"/>
        <end position="476"/>
    </location>
</feature>
<dbReference type="Gene3D" id="3.30.200.20">
    <property type="entry name" value="Phosphorylase Kinase, domain 1"/>
    <property type="match status" value="1"/>
</dbReference>
<dbReference type="PANTHER" id="PTHR43289:SF6">
    <property type="entry name" value="SERINE_THREONINE-PROTEIN KINASE NEKL-3"/>
    <property type="match status" value="1"/>
</dbReference>
<dbReference type="AlphaFoldDB" id="D3PWK1"/>
<evidence type="ECO:0000256" key="1">
    <source>
        <dbReference type="ARBA" id="ARBA00012513"/>
    </source>
</evidence>
<evidence type="ECO:0000313" key="13">
    <source>
        <dbReference type="EMBL" id="ADD43223.1"/>
    </source>
</evidence>
<feature type="region of interest" description="Disordered" evidence="10">
    <location>
        <begin position="294"/>
        <end position="319"/>
    </location>
</feature>
<keyword evidence="2 13" id="KW-0723">Serine/threonine-protein kinase</keyword>
<dbReference type="CDD" id="cd14014">
    <property type="entry name" value="STKc_PknB_like"/>
    <property type="match status" value="1"/>
</dbReference>
<dbReference type="FunFam" id="3.30.200.20:FF:000035">
    <property type="entry name" value="Serine/threonine protein kinase Stk1"/>
    <property type="match status" value="1"/>
</dbReference>
<evidence type="ECO:0000256" key="4">
    <source>
        <dbReference type="ARBA" id="ARBA00022737"/>
    </source>
</evidence>
<accession>D3PWK1</accession>
<comment type="catalytic activity">
    <reaction evidence="8">
        <text>L-threonyl-[protein] + ATP = O-phospho-L-threonyl-[protein] + ADP + H(+)</text>
        <dbReference type="Rhea" id="RHEA:46608"/>
        <dbReference type="Rhea" id="RHEA-COMP:11060"/>
        <dbReference type="Rhea" id="RHEA-COMP:11605"/>
        <dbReference type="ChEBI" id="CHEBI:15378"/>
        <dbReference type="ChEBI" id="CHEBI:30013"/>
        <dbReference type="ChEBI" id="CHEBI:30616"/>
        <dbReference type="ChEBI" id="CHEBI:61977"/>
        <dbReference type="ChEBI" id="CHEBI:456216"/>
        <dbReference type="EC" id="2.7.11.1"/>
    </reaction>
</comment>
<evidence type="ECO:0000256" key="10">
    <source>
        <dbReference type="SAM" id="MobiDB-lite"/>
    </source>
</evidence>
<feature type="compositionally biased region" description="Acidic residues" evidence="10">
    <location>
        <begin position="396"/>
        <end position="408"/>
    </location>
</feature>
<evidence type="ECO:0000256" key="3">
    <source>
        <dbReference type="ARBA" id="ARBA00022679"/>
    </source>
</evidence>
<dbReference type="eggNOG" id="COG2815">
    <property type="taxonomic scope" value="Bacteria"/>
</dbReference>
<dbReference type="GO" id="GO:0045717">
    <property type="term" value="P:negative regulation of fatty acid biosynthetic process"/>
    <property type="evidence" value="ECO:0007669"/>
    <property type="project" value="UniProtKB-ARBA"/>
</dbReference>
<dbReference type="OrthoDB" id="9762169at2"/>
<dbReference type="SUPFAM" id="SSF56112">
    <property type="entry name" value="Protein kinase-like (PK-like)"/>
    <property type="match status" value="1"/>
</dbReference>
<dbReference type="EC" id="2.7.11.1" evidence="1"/>
<dbReference type="RefSeq" id="WP_013018794.1">
    <property type="nucleotide sequence ID" value="NC_013947.1"/>
</dbReference>
<dbReference type="SMART" id="SM00220">
    <property type="entry name" value="S_TKc"/>
    <property type="match status" value="1"/>
</dbReference>
<keyword evidence="5" id="KW-0547">Nucleotide-binding</keyword>
<feature type="compositionally biased region" description="Acidic residues" evidence="10">
    <location>
        <begin position="374"/>
        <end position="387"/>
    </location>
</feature>
<dbReference type="InterPro" id="IPR005543">
    <property type="entry name" value="PASTA_dom"/>
</dbReference>
<dbReference type="HOGENOM" id="CLU_000288_63_44_11"/>
<dbReference type="Pfam" id="PF03793">
    <property type="entry name" value="PASTA"/>
    <property type="match status" value="1"/>
</dbReference>
<evidence type="ECO:0000259" key="11">
    <source>
        <dbReference type="PROSITE" id="PS50011"/>
    </source>
</evidence>
<comment type="catalytic activity">
    <reaction evidence="9">
        <text>L-seryl-[protein] + ATP = O-phospho-L-seryl-[protein] + ADP + H(+)</text>
        <dbReference type="Rhea" id="RHEA:17989"/>
        <dbReference type="Rhea" id="RHEA-COMP:9863"/>
        <dbReference type="Rhea" id="RHEA-COMP:11604"/>
        <dbReference type="ChEBI" id="CHEBI:15378"/>
        <dbReference type="ChEBI" id="CHEBI:29999"/>
        <dbReference type="ChEBI" id="CHEBI:30616"/>
        <dbReference type="ChEBI" id="CHEBI:83421"/>
        <dbReference type="ChEBI" id="CHEBI:456216"/>
        <dbReference type="EC" id="2.7.11.1"/>
    </reaction>
</comment>
<dbReference type="Gene3D" id="3.30.10.20">
    <property type="match status" value="1"/>
</dbReference>
<feature type="region of interest" description="Disordered" evidence="10">
    <location>
        <begin position="348"/>
        <end position="419"/>
    </location>
</feature>
<gene>
    <name evidence="13" type="ordered locus">Snas_3561</name>
</gene>
<dbReference type="KEGG" id="sna:Snas_3561"/>
<evidence type="ECO:0000259" key="12">
    <source>
        <dbReference type="PROSITE" id="PS51178"/>
    </source>
</evidence>
<evidence type="ECO:0000256" key="5">
    <source>
        <dbReference type="ARBA" id="ARBA00022741"/>
    </source>
</evidence>
<dbReference type="PROSITE" id="PS51178">
    <property type="entry name" value="PASTA"/>
    <property type="match status" value="1"/>
</dbReference>
<evidence type="ECO:0000256" key="6">
    <source>
        <dbReference type="ARBA" id="ARBA00022777"/>
    </source>
</evidence>
<dbReference type="PROSITE" id="PS50011">
    <property type="entry name" value="PROTEIN_KINASE_DOM"/>
    <property type="match status" value="1"/>
</dbReference>
<keyword evidence="4" id="KW-0677">Repeat</keyword>
<evidence type="ECO:0000256" key="9">
    <source>
        <dbReference type="ARBA" id="ARBA00048679"/>
    </source>
</evidence>
<protein>
    <recommendedName>
        <fullName evidence="1">non-specific serine/threonine protein kinase</fullName>
        <ecNumber evidence="1">2.7.11.1</ecNumber>
    </recommendedName>
</protein>
<dbReference type="STRING" id="446470.Snas_3561"/>
<dbReference type="InterPro" id="IPR000719">
    <property type="entry name" value="Prot_kinase_dom"/>
</dbReference>
<dbReference type="FunFam" id="1.10.510.10:FF:000021">
    <property type="entry name" value="Serine/threonine protein kinase"/>
    <property type="match status" value="1"/>
</dbReference>
<keyword evidence="3" id="KW-0808">Transferase</keyword>
<dbReference type="InterPro" id="IPR008271">
    <property type="entry name" value="Ser/Thr_kinase_AS"/>
</dbReference>
<organism evidence="13 14">
    <name type="scientific">Stackebrandtia nassauensis (strain DSM 44728 / CIP 108903 / NRRL B-16338 / NBRC 102104 / LLR-40K-21)</name>
    <dbReference type="NCBI Taxonomy" id="446470"/>
    <lineage>
        <taxon>Bacteria</taxon>
        <taxon>Bacillati</taxon>
        <taxon>Actinomycetota</taxon>
        <taxon>Actinomycetes</taxon>
        <taxon>Glycomycetales</taxon>
        <taxon>Glycomycetaceae</taxon>
        <taxon>Stackebrandtia</taxon>
    </lineage>
</organism>
<feature type="domain" description="Protein kinase" evidence="11">
    <location>
        <begin position="19"/>
        <end position="277"/>
    </location>
</feature>
<evidence type="ECO:0000256" key="7">
    <source>
        <dbReference type="ARBA" id="ARBA00022840"/>
    </source>
</evidence>
<dbReference type="Gene3D" id="1.10.510.10">
    <property type="entry name" value="Transferase(Phosphotransferase) domain 1"/>
    <property type="match status" value="1"/>
</dbReference>
<proteinExistence type="predicted"/>
<keyword evidence="14" id="KW-1185">Reference proteome</keyword>
<evidence type="ECO:0000256" key="8">
    <source>
        <dbReference type="ARBA" id="ARBA00047899"/>
    </source>
</evidence>
<dbReference type="eggNOG" id="COG0515">
    <property type="taxonomic scope" value="Bacteria"/>
</dbReference>
<keyword evidence="7" id="KW-0067">ATP-binding</keyword>